<evidence type="ECO:0000313" key="2">
    <source>
        <dbReference type="Proteomes" id="UP001500067"/>
    </source>
</evidence>
<name>A0ABP8NN00_9BACT</name>
<proteinExistence type="predicted"/>
<dbReference type="Proteomes" id="UP001500067">
    <property type="component" value="Unassembled WGS sequence"/>
</dbReference>
<gene>
    <name evidence="1" type="ORF">GCM10023093_24880</name>
</gene>
<organism evidence="1 2">
    <name type="scientific">Nemorincola caseinilytica</name>
    <dbReference type="NCBI Taxonomy" id="2054315"/>
    <lineage>
        <taxon>Bacteria</taxon>
        <taxon>Pseudomonadati</taxon>
        <taxon>Bacteroidota</taxon>
        <taxon>Chitinophagia</taxon>
        <taxon>Chitinophagales</taxon>
        <taxon>Chitinophagaceae</taxon>
        <taxon>Nemorincola</taxon>
    </lineage>
</organism>
<comment type="caution">
    <text evidence="1">The sequence shown here is derived from an EMBL/GenBank/DDBJ whole genome shotgun (WGS) entry which is preliminary data.</text>
</comment>
<evidence type="ECO:0000313" key="1">
    <source>
        <dbReference type="EMBL" id="GAA4468031.1"/>
    </source>
</evidence>
<accession>A0ABP8NN00</accession>
<keyword evidence="2" id="KW-1185">Reference proteome</keyword>
<reference evidence="2" key="1">
    <citation type="journal article" date="2019" name="Int. J. Syst. Evol. Microbiol.">
        <title>The Global Catalogue of Microorganisms (GCM) 10K type strain sequencing project: providing services to taxonomists for standard genome sequencing and annotation.</title>
        <authorList>
            <consortium name="The Broad Institute Genomics Platform"/>
            <consortium name="The Broad Institute Genome Sequencing Center for Infectious Disease"/>
            <person name="Wu L."/>
            <person name="Ma J."/>
        </authorList>
    </citation>
    <scope>NUCLEOTIDE SEQUENCE [LARGE SCALE GENOMIC DNA]</scope>
    <source>
        <strain evidence="2">JCM 32105</strain>
    </source>
</reference>
<dbReference type="RefSeq" id="WP_345083689.1">
    <property type="nucleotide sequence ID" value="NZ_BAABFA010000018.1"/>
</dbReference>
<sequence length="169" mass="20036">MDKLLQVYLAFIKDGHLAYTKKNAVLKETTDIYKGYSLKVNQYLTCDNLIRLYLIYLRAERERATSDDKRTPIPYYVIGFFGHFINNKENSNNVIENIFEEKNSLFESFYRYLCKLTKQYKKNHPEQEYNTLIKKPIDKVILAKQIDDLNDILLDADPNLKNFFAEISK</sequence>
<protein>
    <submittedName>
        <fullName evidence="1">Uncharacterized protein</fullName>
    </submittedName>
</protein>
<dbReference type="EMBL" id="BAABFA010000018">
    <property type="protein sequence ID" value="GAA4468031.1"/>
    <property type="molecule type" value="Genomic_DNA"/>
</dbReference>